<comment type="caution">
    <text evidence="2">The sequence shown here is derived from an EMBL/GenBank/DDBJ whole genome shotgun (WGS) entry which is preliminary data.</text>
</comment>
<proteinExistence type="predicted"/>
<feature type="compositionally biased region" description="Acidic residues" evidence="1">
    <location>
        <begin position="309"/>
        <end position="326"/>
    </location>
</feature>
<feature type="compositionally biased region" description="Polar residues" evidence="1">
    <location>
        <begin position="51"/>
        <end position="60"/>
    </location>
</feature>
<gene>
    <name evidence="2" type="ORF">FCM35_KLT01059</name>
</gene>
<dbReference type="Proteomes" id="UP000623129">
    <property type="component" value="Unassembled WGS sequence"/>
</dbReference>
<feature type="region of interest" description="Disordered" evidence="1">
    <location>
        <begin position="171"/>
        <end position="205"/>
    </location>
</feature>
<reference evidence="2" key="1">
    <citation type="submission" date="2020-01" db="EMBL/GenBank/DDBJ databases">
        <title>Genome sequence of Kobresia littledalei, the first chromosome-level genome in the family Cyperaceae.</title>
        <authorList>
            <person name="Qu G."/>
        </authorList>
    </citation>
    <scope>NUCLEOTIDE SEQUENCE</scope>
    <source>
        <strain evidence="2">C.B.Clarke</strain>
        <tissue evidence="2">Leaf</tissue>
    </source>
</reference>
<feature type="compositionally biased region" description="Acidic residues" evidence="1">
    <location>
        <begin position="264"/>
        <end position="285"/>
    </location>
</feature>
<accession>A0A833REG8</accession>
<dbReference type="EMBL" id="SWLB01000010">
    <property type="protein sequence ID" value="KAF3333368.1"/>
    <property type="molecule type" value="Genomic_DNA"/>
</dbReference>
<evidence type="ECO:0000313" key="2">
    <source>
        <dbReference type="EMBL" id="KAF3333368.1"/>
    </source>
</evidence>
<dbReference type="AlphaFoldDB" id="A0A833REG8"/>
<name>A0A833REG8_9POAL</name>
<feature type="compositionally biased region" description="Basic residues" evidence="1">
    <location>
        <begin position="174"/>
        <end position="183"/>
    </location>
</feature>
<keyword evidence="3" id="KW-1185">Reference proteome</keyword>
<feature type="compositionally biased region" description="Basic and acidic residues" evidence="1">
    <location>
        <begin position="193"/>
        <end position="204"/>
    </location>
</feature>
<protein>
    <submittedName>
        <fullName evidence="2">Uncharacterized protein</fullName>
    </submittedName>
</protein>
<evidence type="ECO:0000313" key="3">
    <source>
        <dbReference type="Proteomes" id="UP000623129"/>
    </source>
</evidence>
<sequence>MELEDQSTAPFEASIQLMGLTDEQRARWADMEDEFEQALLSPQQPLHDDQGNTPSKSNLQDLAMDEAVPAELQEEAVPAKPHGLETEPTAFHAETTILHAETADFHVETAVFQTEPAVLESETAVFQTEPAVLETETAVFQPFPPTSQHTLGALPTQADPSTMCNPAEVAGHSGLRRSARISKKGSSAKPYKIKGDPKNKDKAAKTRAINKKVEEAAVLEALRDEVLATKPLEQEQVAQINSYCGVMAAAVEAEPEEAAAAVEAEPEEVEPEEEAEPEEVYESETDPIQPNRDDAYEDDETVLAGLNYESDDGFLEGDDEGDAASL</sequence>
<organism evidence="2 3">
    <name type="scientific">Carex littledalei</name>
    <dbReference type="NCBI Taxonomy" id="544730"/>
    <lineage>
        <taxon>Eukaryota</taxon>
        <taxon>Viridiplantae</taxon>
        <taxon>Streptophyta</taxon>
        <taxon>Embryophyta</taxon>
        <taxon>Tracheophyta</taxon>
        <taxon>Spermatophyta</taxon>
        <taxon>Magnoliopsida</taxon>
        <taxon>Liliopsida</taxon>
        <taxon>Poales</taxon>
        <taxon>Cyperaceae</taxon>
        <taxon>Cyperoideae</taxon>
        <taxon>Cariceae</taxon>
        <taxon>Carex</taxon>
        <taxon>Carex subgen. Euthyceras</taxon>
    </lineage>
</organism>
<evidence type="ECO:0000256" key="1">
    <source>
        <dbReference type="SAM" id="MobiDB-lite"/>
    </source>
</evidence>
<feature type="region of interest" description="Disordered" evidence="1">
    <location>
        <begin position="37"/>
        <end position="66"/>
    </location>
</feature>
<feature type="region of interest" description="Disordered" evidence="1">
    <location>
        <begin position="255"/>
        <end position="326"/>
    </location>
</feature>